<protein>
    <submittedName>
        <fullName evidence="1">Uncharacterized protein</fullName>
    </submittedName>
</protein>
<evidence type="ECO:0000313" key="1">
    <source>
        <dbReference type="EMBL" id="KAK3801828.1"/>
    </source>
</evidence>
<dbReference type="Proteomes" id="UP001283361">
    <property type="component" value="Unassembled WGS sequence"/>
</dbReference>
<evidence type="ECO:0000313" key="2">
    <source>
        <dbReference type="Proteomes" id="UP001283361"/>
    </source>
</evidence>
<reference evidence="1" key="1">
    <citation type="journal article" date="2023" name="G3 (Bethesda)">
        <title>A reference genome for the long-term kleptoplast-retaining sea slug Elysia crispata morphotype clarki.</title>
        <authorList>
            <person name="Eastman K.E."/>
            <person name="Pendleton A.L."/>
            <person name="Shaikh M.A."/>
            <person name="Suttiyut T."/>
            <person name="Ogas R."/>
            <person name="Tomko P."/>
            <person name="Gavelis G."/>
            <person name="Widhalm J.R."/>
            <person name="Wisecaver J.H."/>
        </authorList>
    </citation>
    <scope>NUCLEOTIDE SEQUENCE</scope>
    <source>
        <strain evidence="1">ECLA1</strain>
    </source>
</reference>
<sequence length="72" mass="8191">MAEAEKAYMQSPLVLWVETFKANDGHPLEYRDLYDGVFLNDVMQQMAHLFNATPRSCVNLATNWTLLELTGA</sequence>
<name>A0AAE1B963_9GAST</name>
<dbReference type="InterPro" id="IPR036872">
    <property type="entry name" value="CH_dom_sf"/>
</dbReference>
<dbReference type="AlphaFoldDB" id="A0AAE1B963"/>
<dbReference type="EMBL" id="JAWDGP010000283">
    <property type="protein sequence ID" value="KAK3801828.1"/>
    <property type="molecule type" value="Genomic_DNA"/>
</dbReference>
<accession>A0AAE1B963</accession>
<gene>
    <name evidence="1" type="ORF">RRG08_048415</name>
</gene>
<proteinExistence type="predicted"/>
<keyword evidence="2" id="KW-1185">Reference proteome</keyword>
<organism evidence="1 2">
    <name type="scientific">Elysia crispata</name>
    <name type="common">lettuce slug</name>
    <dbReference type="NCBI Taxonomy" id="231223"/>
    <lineage>
        <taxon>Eukaryota</taxon>
        <taxon>Metazoa</taxon>
        <taxon>Spiralia</taxon>
        <taxon>Lophotrochozoa</taxon>
        <taxon>Mollusca</taxon>
        <taxon>Gastropoda</taxon>
        <taxon>Heterobranchia</taxon>
        <taxon>Euthyneura</taxon>
        <taxon>Panpulmonata</taxon>
        <taxon>Sacoglossa</taxon>
        <taxon>Placobranchoidea</taxon>
        <taxon>Plakobranchidae</taxon>
        <taxon>Elysia</taxon>
    </lineage>
</organism>
<dbReference type="SUPFAM" id="SSF116907">
    <property type="entry name" value="Hook domain"/>
    <property type="match status" value="1"/>
</dbReference>
<dbReference type="Gene3D" id="1.10.418.10">
    <property type="entry name" value="Calponin-like domain"/>
    <property type="match status" value="1"/>
</dbReference>
<comment type="caution">
    <text evidence="1">The sequence shown here is derived from an EMBL/GenBank/DDBJ whole genome shotgun (WGS) entry which is preliminary data.</text>
</comment>